<dbReference type="EMBL" id="ML208259">
    <property type="protein sequence ID" value="TFK76864.1"/>
    <property type="molecule type" value="Genomic_DNA"/>
</dbReference>
<dbReference type="Proteomes" id="UP000308600">
    <property type="component" value="Unassembled WGS sequence"/>
</dbReference>
<proteinExistence type="predicted"/>
<evidence type="ECO:0000313" key="2">
    <source>
        <dbReference type="Proteomes" id="UP000308600"/>
    </source>
</evidence>
<reference evidence="1 2" key="1">
    <citation type="journal article" date="2019" name="Nat. Ecol. Evol.">
        <title>Megaphylogeny resolves global patterns of mushroom evolution.</title>
        <authorList>
            <person name="Varga T."/>
            <person name="Krizsan K."/>
            <person name="Foldi C."/>
            <person name="Dima B."/>
            <person name="Sanchez-Garcia M."/>
            <person name="Sanchez-Ramirez S."/>
            <person name="Szollosi G.J."/>
            <person name="Szarkandi J.G."/>
            <person name="Papp V."/>
            <person name="Albert L."/>
            <person name="Andreopoulos W."/>
            <person name="Angelini C."/>
            <person name="Antonin V."/>
            <person name="Barry K.W."/>
            <person name="Bougher N.L."/>
            <person name="Buchanan P."/>
            <person name="Buyck B."/>
            <person name="Bense V."/>
            <person name="Catcheside P."/>
            <person name="Chovatia M."/>
            <person name="Cooper J."/>
            <person name="Damon W."/>
            <person name="Desjardin D."/>
            <person name="Finy P."/>
            <person name="Geml J."/>
            <person name="Haridas S."/>
            <person name="Hughes K."/>
            <person name="Justo A."/>
            <person name="Karasinski D."/>
            <person name="Kautmanova I."/>
            <person name="Kiss B."/>
            <person name="Kocsube S."/>
            <person name="Kotiranta H."/>
            <person name="LaButti K.M."/>
            <person name="Lechner B.E."/>
            <person name="Liimatainen K."/>
            <person name="Lipzen A."/>
            <person name="Lukacs Z."/>
            <person name="Mihaltcheva S."/>
            <person name="Morgado L.N."/>
            <person name="Niskanen T."/>
            <person name="Noordeloos M.E."/>
            <person name="Ohm R.A."/>
            <person name="Ortiz-Santana B."/>
            <person name="Ovrebo C."/>
            <person name="Racz N."/>
            <person name="Riley R."/>
            <person name="Savchenko A."/>
            <person name="Shiryaev A."/>
            <person name="Soop K."/>
            <person name="Spirin V."/>
            <person name="Szebenyi C."/>
            <person name="Tomsovsky M."/>
            <person name="Tulloss R.E."/>
            <person name="Uehling J."/>
            <person name="Grigoriev I.V."/>
            <person name="Vagvolgyi C."/>
            <person name="Papp T."/>
            <person name="Martin F.M."/>
            <person name="Miettinen O."/>
            <person name="Hibbett D.S."/>
            <person name="Nagy L.G."/>
        </authorList>
    </citation>
    <scope>NUCLEOTIDE SEQUENCE [LARGE SCALE GENOMIC DNA]</scope>
    <source>
        <strain evidence="1 2">NL-1719</strain>
    </source>
</reference>
<gene>
    <name evidence="1" type="ORF">BDN72DRAFT_830034</name>
</gene>
<keyword evidence="1" id="KW-0378">Hydrolase</keyword>
<keyword evidence="2" id="KW-1185">Reference proteome</keyword>
<name>A0ACD3BGI2_9AGAR</name>
<protein>
    <submittedName>
        <fullName evidence="1">P-loop containing nucleoside triphosphate hydrolase protein</fullName>
    </submittedName>
</protein>
<accession>A0ACD3BGI2</accession>
<organism evidence="1 2">
    <name type="scientific">Pluteus cervinus</name>
    <dbReference type="NCBI Taxonomy" id="181527"/>
    <lineage>
        <taxon>Eukaryota</taxon>
        <taxon>Fungi</taxon>
        <taxon>Dikarya</taxon>
        <taxon>Basidiomycota</taxon>
        <taxon>Agaricomycotina</taxon>
        <taxon>Agaricomycetes</taxon>
        <taxon>Agaricomycetidae</taxon>
        <taxon>Agaricales</taxon>
        <taxon>Pluteineae</taxon>
        <taxon>Pluteaceae</taxon>
        <taxon>Pluteus</taxon>
    </lineage>
</organism>
<evidence type="ECO:0000313" key="1">
    <source>
        <dbReference type="EMBL" id="TFK76864.1"/>
    </source>
</evidence>
<sequence length="1256" mass="140642">MSSDGFFDDTFDDDALQQLDAIEAAALTTTQPRPSSSKATPPVSPTRAQDNGSFYDLTLDLDEEALQQLDEIECRQGTRSVAGFSRIMSRDAIQLNLFGEPVPPAAGPSKPRSGMQRTTSSSRNPFGQQAPKTKKWDQTAFAKTGMKQPKGKGKAREDEDDDMEEEAPEFTEFPAPFISRGPPPPMKLVPDLLEAKHWIYPTNRPKRDYQFNIARRCLFDNTIVALPTGLGKTFIAGVVMLNFYRWYPQGKVVFVAPTKPLVAQQIDACHQTCGIPGCDAIELTGAVNKSLRHNAWRDKRVFYMTPQTFVNDLTNENCDPRDIILLVIDEAHRATGNYAYNQIVRYLMAKNPHFRLLALTATPGASPDAVQTLVDGLHISRIEIRDENSLDLKQYLHQKKIEQHIISMTESIVTIQELLSVLIEDNLKPLIQRGLWFFSRDPLKIHPYTAQAKMKELRGEQPWAYGYLSNLQELARAMGYLIEGTMGMCYTYLKSMSDEPLGEAEAKAQKKAKKWRDNPKFQAVMRGLEIEKLGGFPLHPKLDKMNEILVQHFEDPSVDPDTRVMVFVTFREAVDEIVEALNAKQPLIRATRFIGQGTDKRGTKGLAQREQLEVIRRFKAGEFNVLVATAIGEEGLDIGEVDMIACYDSQKTPIRMLQRLGRTGRKRDGVVHVLLAEGREEDNFEKAKMTYKEVQKTIVRGEQLELYGDVGRLLPDHIKPECLEKEMEIQEYLRDERRTNPPKAAGKKRKRNDDIMRNIPEGAKTSFMSVADLMKGVKKKRKIIPEKDFEEAAEDDDDDKDLELGLAVVAPRRTKSSSAATKSSKKKGGLKKAATMDGSEKKKPRKKATKKKDAVPSRSPTPFSQCVYSDDEDMVIEKGFTSALGLPRQSTPRAPKKKPSKSQRSPSRILSPEPKIPQDVIEITDSEGDVLASERDFEPPSSFFQPSYDNTESTYKEDAYGQEVIPPSPKGDTSMAWLVDDDDDLAFEIVNSSPPVKQHFPLPLSEDVSIEIIEHRPATPPSSGTIASKPPQEHTESSVTLFDSISSTQIGGDPDFSSPIPRPIRRQRTVAAVDVDSPSFTMPPPPQRRLRRKHEPSSPTRADSPLIERTPEVSRKRTKKKKLLVSRRHNPLFDVAADHSGDEISEGSSGEEEMESESDRQFLQELPATQASPSYNQTQVYRQSLFTQAPGKAPTFANRPLRQGAFGHGFRLGASRAVMSSRSPTPEAEEPDEYVYGSFVVADDADISYVDNSTEL</sequence>